<feature type="transmembrane region" description="Helical" evidence="1">
    <location>
        <begin position="126"/>
        <end position="144"/>
    </location>
</feature>
<keyword evidence="1" id="KW-1133">Transmembrane helix</keyword>
<dbReference type="RefSeq" id="WP_290255118.1">
    <property type="nucleotide sequence ID" value="NZ_JAUGQQ010000008.1"/>
</dbReference>
<evidence type="ECO:0000313" key="2">
    <source>
        <dbReference type="EMBL" id="MDN3725029.1"/>
    </source>
</evidence>
<evidence type="ECO:0000256" key="1">
    <source>
        <dbReference type="SAM" id="Phobius"/>
    </source>
</evidence>
<dbReference type="InterPro" id="IPR007163">
    <property type="entry name" value="VCA0040-like"/>
</dbReference>
<feature type="transmembrane region" description="Helical" evidence="1">
    <location>
        <begin position="99"/>
        <end position="119"/>
    </location>
</feature>
<comment type="caution">
    <text evidence="2">The sequence shown here is derived from an EMBL/GenBank/DDBJ whole genome shotgun (WGS) entry which is preliminary data.</text>
</comment>
<gene>
    <name evidence="2" type="ORF">QRD02_11595</name>
</gene>
<keyword evidence="3" id="KW-1185">Reference proteome</keyword>
<keyword evidence="1" id="KW-0812">Transmembrane</keyword>
<feature type="transmembrane region" description="Helical" evidence="1">
    <location>
        <begin position="156"/>
        <end position="172"/>
    </location>
</feature>
<feature type="transmembrane region" description="Helical" evidence="1">
    <location>
        <begin position="296"/>
        <end position="313"/>
    </location>
</feature>
<dbReference type="PANTHER" id="PTHR37308">
    <property type="entry name" value="INTEGRAL MEMBRANE PROTEIN"/>
    <property type="match status" value="1"/>
</dbReference>
<proteinExistence type="predicted"/>
<feature type="transmembrane region" description="Helical" evidence="1">
    <location>
        <begin position="179"/>
        <end position="197"/>
    </location>
</feature>
<dbReference type="Proteomes" id="UP001244787">
    <property type="component" value="Unassembled WGS sequence"/>
</dbReference>
<reference evidence="2 3" key="1">
    <citation type="submission" date="2023-06" db="EMBL/GenBank/DDBJ databases">
        <authorList>
            <person name="Ye Y.-Q."/>
            <person name="Du Z.-J."/>
        </authorList>
    </citation>
    <scope>NUCLEOTIDE SEQUENCE [LARGE SCALE GENOMIC DNA]</scope>
    <source>
        <strain evidence="2 3">SDUM287046</strain>
    </source>
</reference>
<evidence type="ECO:0000313" key="3">
    <source>
        <dbReference type="Proteomes" id="UP001244787"/>
    </source>
</evidence>
<feature type="transmembrane region" description="Helical" evidence="1">
    <location>
        <begin position="209"/>
        <end position="231"/>
    </location>
</feature>
<sequence length="333" mass="36836">MPQRNFLQYLTVTAKGLAMGAADVVPGVSGGTIAFISGIYEELIETIHNIDLGFFRSWKKNGFSTAWKQYNLSFLVALFAGVFISIISLAKLITWLLEVYPILVWSFFFGLVIASIVYVGQQIKNWSIGIVIALIVASIFSYFITIADPVGSPDSNWFLFLAGFVAIIAMILPGISGAFILLLLGAYTTVIGIVTQLGDGITTFNGTLFLSALTKLIIFGTGAIVGLKMFSRILNWMFKHHKNITLAVLTGFMVGALNKIWPWKEVLQYRMNHTGEKVPFIERSVLPQNYDGNPQVLYALLFVAIGFFTIFLLERIAVKKGTITLENDPPQKL</sequence>
<name>A0ABT8DLX8_9FLAO</name>
<dbReference type="EMBL" id="JAUGQQ010000008">
    <property type="protein sequence ID" value="MDN3725029.1"/>
    <property type="molecule type" value="Genomic_DNA"/>
</dbReference>
<organism evidence="2 3">
    <name type="scientific">Aequorivita aurantiaca</name>
    <dbReference type="NCBI Taxonomy" id="3053356"/>
    <lineage>
        <taxon>Bacteria</taxon>
        <taxon>Pseudomonadati</taxon>
        <taxon>Bacteroidota</taxon>
        <taxon>Flavobacteriia</taxon>
        <taxon>Flavobacteriales</taxon>
        <taxon>Flavobacteriaceae</taxon>
        <taxon>Aequorivita</taxon>
    </lineage>
</organism>
<feature type="transmembrane region" description="Helical" evidence="1">
    <location>
        <begin position="70"/>
        <end position="93"/>
    </location>
</feature>
<protein>
    <submittedName>
        <fullName evidence="2">DUF368 domain-containing protein</fullName>
    </submittedName>
</protein>
<dbReference type="PANTHER" id="PTHR37308:SF1">
    <property type="entry name" value="POLYPRENYL-PHOSPHATE TRANSPORTER"/>
    <property type="match status" value="1"/>
</dbReference>
<accession>A0ABT8DLX8</accession>
<dbReference type="Pfam" id="PF04018">
    <property type="entry name" value="VCA0040-like"/>
    <property type="match status" value="1"/>
</dbReference>
<keyword evidence="1" id="KW-0472">Membrane</keyword>
<feature type="transmembrane region" description="Helical" evidence="1">
    <location>
        <begin position="243"/>
        <end position="261"/>
    </location>
</feature>